<keyword evidence="1" id="KW-0472">Membrane</keyword>
<keyword evidence="1" id="KW-0812">Transmembrane</keyword>
<proteinExistence type="predicted"/>
<dbReference type="RefSeq" id="WP_135189956.1">
    <property type="nucleotide sequence ID" value="NZ_SPUM01000074.1"/>
</dbReference>
<dbReference type="EMBL" id="SPUM01000074">
    <property type="protein sequence ID" value="TFW31928.1"/>
    <property type="molecule type" value="Genomic_DNA"/>
</dbReference>
<evidence type="ECO:0000256" key="1">
    <source>
        <dbReference type="SAM" id="Phobius"/>
    </source>
</evidence>
<keyword evidence="1" id="KW-1133">Transmembrane helix</keyword>
<sequence>MIGWKMIPAKWIFATALVALIVAGFAFALTAFGITQFRFLVYVSVLVGVVAVAVGSLCRATGKLKNDLYD</sequence>
<feature type="transmembrane region" description="Helical" evidence="1">
    <location>
        <begin position="39"/>
        <end position="58"/>
    </location>
</feature>
<organism evidence="2 3">
    <name type="scientific">Massilia horti</name>
    <dbReference type="NCBI Taxonomy" id="2562153"/>
    <lineage>
        <taxon>Bacteria</taxon>
        <taxon>Pseudomonadati</taxon>
        <taxon>Pseudomonadota</taxon>
        <taxon>Betaproteobacteria</taxon>
        <taxon>Burkholderiales</taxon>
        <taxon>Oxalobacteraceae</taxon>
        <taxon>Telluria group</taxon>
        <taxon>Massilia</taxon>
    </lineage>
</organism>
<protein>
    <recommendedName>
        <fullName evidence="4">Transmembrane protein</fullName>
    </recommendedName>
</protein>
<evidence type="ECO:0000313" key="3">
    <source>
        <dbReference type="Proteomes" id="UP000297258"/>
    </source>
</evidence>
<gene>
    <name evidence="2" type="ORF">E4O92_11730</name>
</gene>
<keyword evidence="3" id="KW-1185">Reference proteome</keyword>
<name>A0A4Y9SZ42_9BURK</name>
<evidence type="ECO:0008006" key="4">
    <source>
        <dbReference type="Google" id="ProtNLM"/>
    </source>
</evidence>
<feature type="transmembrane region" description="Helical" evidence="1">
    <location>
        <begin position="12"/>
        <end position="33"/>
    </location>
</feature>
<evidence type="ECO:0000313" key="2">
    <source>
        <dbReference type="EMBL" id="TFW31928.1"/>
    </source>
</evidence>
<comment type="caution">
    <text evidence="2">The sequence shown here is derived from an EMBL/GenBank/DDBJ whole genome shotgun (WGS) entry which is preliminary data.</text>
</comment>
<accession>A0A4Y9SZ42</accession>
<dbReference type="Proteomes" id="UP000297258">
    <property type="component" value="Unassembled WGS sequence"/>
</dbReference>
<dbReference type="AlphaFoldDB" id="A0A4Y9SZ42"/>
<reference evidence="2 3" key="1">
    <citation type="submission" date="2019-03" db="EMBL/GenBank/DDBJ databases">
        <title>Draft genome of Massilia hortus sp. nov., a novel bacterial species of the Oxalobacteraceae family.</title>
        <authorList>
            <person name="Peta V."/>
            <person name="Raths R."/>
            <person name="Bucking H."/>
        </authorList>
    </citation>
    <scope>NUCLEOTIDE SEQUENCE [LARGE SCALE GENOMIC DNA]</scope>
    <source>
        <strain evidence="2 3">ONC3</strain>
    </source>
</reference>